<proteinExistence type="predicted"/>
<organism evidence="1 2">
    <name type="scientific">Streptomyces albospinus</name>
    <dbReference type="NCBI Taxonomy" id="285515"/>
    <lineage>
        <taxon>Bacteria</taxon>
        <taxon>Bacillati</taxon>
        <taxon>Actinomycetota</taxon>
        <taxon>Actinomycetes</taxon>
        <taxon>Kitasatosporales</taxon>
        <taxon>Streptomycetaceae</taxon>
        <taxon>Streptomyces</taxon>
    </lineage>
</organism>
<dbReference type="Gene3D" id="3.10.310.10">
    <property type="entry name" value="Diaminopimelate Epimerase, Chain A, domain 1"/>
    <property type="match status" value="1"/>
</dbReference>
<sequence>MLLNAGMTDANDLDAVNDAAAAVAAVASLDVDVDVLRVFCGPEGAGGNLLGVVRDGAALPGRAARAALAAELGFSETVFLDDAALGTADIHTPSVRLPFAGHPLVGLAWLLRSLGRPPAVLRPPAGEVAVRHDGDTTWVRGRAEWVTHRTTEQYPSVAAVDALPAPPPGEGWLYAWAWQDESAGVVRARAFPRRGDRIVEDEATGAAALLLTHQLGRPLDIRQGAGSQIRTRTYPDGTIEVGGRVRAETA</sequence>
<name>A0ABQ2UVK4_9ACTN</name>
<protein>
    <submittedName>
        <fullName evidence="1">Uncharacterized protein</fullName>
    </submittedName>
</protein>
<dbReference type="EMBL" id="BMRP01000004">
    <property type="protein sequence ID" value="GGU53102.1"/>
    <property type="molecule type" value="Genomic_DNA"/>
</dbReference>
<gene>
    <name evidence="1" type="ORF">GCM10010211_17170</name>
</gene>
<dbReference type="Proteomes" id="UP000654471">
    <property type="component" value="Unassembled WGS sequence"/>
</dbReference>
<dbReference type="SUPFAM" id="SSF54506">
    <property type="entry name" value="Diaminopimelate epimerase-like"/>
    <property type="match status" value="1"/>
</dbReference>
<keyword evidence="2" id="KW-1185">Reference proteome</keyword>
<dbReference type="Pfam" id="PF02567">
    <property type="entry name" value="PhzC-PhzF"/>
    <property type="match status" value="1"/>
</dbReference>
<reference evidence="2" key="1">
    <citation type="journal article" date="2019" name="Int. J. Syst. Evol. Microbiol.">
        <title>The Global Catalogue of Microorganisms (GCM) 10K type strain sequencing project: providing services to taxonomists for standard genome sequencing and annotation.</title>
        <authorList>
            <consortium name="The Broad Institute Genomics Platform"/>
            <consortium name="The Broad Institute Genome Sequencing Center for Infectious Disease"/>
            <person name="Wu L."/>
            <person name="Ma J."/>
        </authorList>
    </citation>
    <scope>NUCLEOTIDE SEQUENCE [LARGE SCALE GENOMIC DNA]</scope>
    <source>
        <strain evidence="2">JCM 3399</strain>
    </source>
</reference>
<evidence type="ECO:0000313" key="2">
    <source>
        <dbReference type="Proteomes" id="UP000654471"/>
    </source>
</evidence>
<comment type="caution">
    <text evidence="1">The sequence shown here is derived from an EMBL/GenBank/DDBJ whole genome shotgun (WGS) entry which is preliminary data.</text>
</comment>
<dbReference type="InterPro" id="IPR003719">
    <property type="entry name" value="Phenazine_PhzF-like"/>
</dbReference>
<evidence type="ECO:0000313" key="1">
    <source>
        <dbReference type="EMBL" id="GGU53102.1"/>
    </source>
</evidence>
<accession>A0ABQ2UVK4</accession>